<dbReference type="Gene3D" id="3.40.50.720">
    <property type="entry name" value="NAD(P)-binding Rossmann-like Domain"/>
    <property type="match status" value="1"/>
</dbReference>
<dbReference type="InterPro" id="IPR000594">
    <property type="entry name" value="ThiF_NAD_FAD-bd"/>
</dbReference>
<sequence length="290" mass="30461">MTNPAASSHSADTPDGPKPETAKDRLCIILGAEGLSRVEGSVVMVLGCGGVGSSCVEALARGGVGTLVIVDKDVVAPSNINRQAIAFESTVGARKVDIMAAMVRDINPACRVIARDAFVLAENLEELIDTCLAATGGRLDYVIDAIDTISTKLAIAALTQQRGLPLISSMGGAKKLHPECLRFADVHKTVNCPLARIMRKECRRRGIRHLRVLYSCEEPVRISAAPGAARSERTDLGTASWMPPIMGQMLAGEVLRQLSGVGADDDTNAALAMHDAAQKGKLAGRKGGKA</sequence>
<protein>
    <submittedName>
        <fullName evidence="3">ThiF family protein</fullName>
    </submittedName>
</protein>
<gene>
    <name evidence="3" type="ORF">COLSTE_00796</name>
</gene>
<dbReference type="GO" id="GO:0061504">
    <property type="term" value="P:cyclic threonylcarbamoyladenosine biosynthetic process"/>
    <property type="evidence" value="ECO:0007669"/>
    <property type="project" value="TreeGrafter"/>
</dbReference>
<dbReference type="RefSeq" id="WP_006720458.1">
    <property type="nucleotide sequence ID" value="NZ_CP085935.1"/>
</dbReference>
<dbReference type="InterPro" id="IPR045886">
    <property type="entry name" value="ThiF/MoeB/HesA"/>
</dbReference>
<dbReference type="CDD" id="cd00755">
    <property type="entry name" value="YgdL_like"/>
    <property type="match status" value="1"/>
</dbReference>
<organism evidence="3 4">
    <name type="scientific">Collinsella stercoris DSM 13279</name>
    <dbReference type="NCBI Taxonomy" id="445975"/>
    <lineage>
        <taxon>Bacteria</taxon>
        <taxon>Bacillati</taxon>
        <taxon>Actinomycetota</taxon>
        <taxon>Coriobacteriia</taxon>
        <taxon>Coriobacteriales</taxon>
        <taxon>Coriobacteriaceae</taxon>
        <taxon>Collinsella</taxon>
    </lineage>
</organism>
<dbReference type="PANTHER" id="PTHR43267:SF1">
    <property type="entry name" value="TRNA THREONYLCARBAMOYLADENOSINE DEHYDRATASE"/>
    <property type="match status" value="1"/>
</dbReference>
<evidence type="ECO:0000313" key="3">
    <source>
        <dbReference type="EMBL" id="EEA90981.1"/>
    </source>
</evidence>
<evidence type="ECO:0000259" key="2">
    <source>
        <dbReference type="Pfam" id="PF00899"/>
    </source>
</evidence>
<dbReference type="SUPFAM" id="SSF69572">
    <property type="entry name" value="Activating enzymes of the ubiquitin-like proteins"/>
    <property type="match status" value="1"/>
</dbReference>
<dbReference type="AlphaFoldDB" id="B6G9Q5"/>
<keyword evidence="4" id="KW-1185">Reference proteome</keyword>
<dbReference type="GO" id="GO:0008641">
    <property type="term" value="F:ubiquitin-like modifier activating enzyme activity"/>
    <property type="evidence" value="ECO:0007669"/>
    <property type="project" value="InterPro"/>
</dbReference>
<dbReference type="HOGENOM" id="CLU_013325_4_1_11"/>
<dbReference type="PANTHER" id="PTHR43267">
    <property type="entry name" value="TRNA THREONYLCARBAMOYLADENOSINE DEHYDRATASE"/>
    <property type="match status" value="1"/>
</dbReference>
<dbReference type="InterPro" id="IPR035985">
    <property type="entry name" value="Ubiquitin-activating_enz"/>
</dbReference>
<feature type="compositionally biased region" description="Polar residues" evidence="1">
    <location>
        <begin position="1"/>
        <end position="11"/>
    </location>
</feature>
<name>B6G9Q5_9ACTN</name>
<feature type="region of interest" description="Disordered" evidence="1">
    <location>
        <begin position="1"/>
        <end position="20"/>
    </location>
</feature>
<dbReference type="Pfam" id="PF00899">
    <property type="entry name" value="ThiF"/>
    <property type="match status" value="1"/>
</dbReference>
<reference evidence="3 4" key="1">
    <citation type="submission" date="2008-10" db="EMBL/GenBank/DDBJ databases">
        <title>Draft genome sequence of Collinsella stercoris (DSM 13279).</title>
        <authorList>
            <person name="Sudarsanam P."/>
            <person name="Ley R."/>
            <person name="Guruge J."/>
            <person name="Turnbaugh P.J."/>
            <person name="Mahowald M."/>
            <person name="Liep D."/>
            <person name="Gordon J."/>
        </authorList>
    </citation>
    <scope>NUCLEOTIDE SEQUENCE [LARGE SCALE GENOMIC DNA]</scope>
    <source>
        <strain evidence="3 4">DSM 13279</strain>
    </source>
</reference>
<comment type="caution">
    <text evidence="3">The sequence shown here is derived from an EMBL/GenBank/DDBJ whole genome shotgun (WGS) entry which is preliminary data.</text>
</comment>
<dbReference type="STRING" id="445975.COLSTE_00796"/>
<dbReference type="Proteomes" id="UP000003560">
    <property type="component" value="Unassembled WGS sequence"/>
</dbReference>
<evidence type="ECO:0000313" key="4">
    <source>
        <dbReference type="Proteomes" id="UP000003560"/>
    </source>
</evidence>
<accession>B6G9Q5</accession>
<feature type="domain" description="THIF-type NAD/FAD binding fold" evidence="2">
    <location>
        <begin position="29"/>
        <end position="268"/>
    </location>
</feature>
<proteinExistence type="predicted"/>
<reference evidence="3 4" key="2">
    <citation type="submission" date="2008-10" db="EMBL/GenBank/DDBJ databases">
        <authorList>
            <person name="Fulton L."/>
            <person name="Clifton S."/>
            <person name="Fulton B."/>
            <person name="Xu J."/>
            <person name="Minx P."/>
            <person name="Pepin K.H."/>
            <person name="Johnson M."/>
            <person name="Thiruvilangam P."/>
            <person name="Bhonagiri V."/>
            <person name="Nash W.E."/>
            <person name="Mardis E.R."/>
            <person name="Wilson R.K."/>
        </authorList>
    </citation>
    <scope>NUCLEOTIDE SEQUENCE [LARGE SCALE GENOMIC DNA]</scope>
    <source>
        <strain evidence="3 4">DSM 13279</strain>
    </source>
</reference>
<evidence type="ECO:0000256" key="1">
    <source>
        <dbReference type="SAM" id="MobiDB-lite"/>
    </source>
</evidence>
<dbReference type="GeneID" id="98003062"/>
<dbReference type="EMBL" id="ABXJ01000047">
    <property type="protein sequence ID" value="EEA90981.1"/>
    <property type="molecule type" value="Genomic_DNA"/>
</dbReference>
<dbReference type="GO" id="GO:0061503">
    <property type="term" value="F:tRNA threonylcarbamoyladenosine dehydratase"/>
    <property type="evidence" value="ECO:0007669"/>
    <property type="project" value="TreeGrafter"/>
</dbReference>
<dbReference type="OrthoDB" id="9804286at2"/>
<dbReference type="eggNOG" id="COG1179">
    <property type="taxonomic scope" value="Bacteria"/>
</dbReference>